<proteinExistence type="predicted"/>
<dbReference type="GO" id="GO:0016301">
    <property type="term" value="F:kinase activity"/>
    <property type="evidence" value="ECO:0007669"/>
    <property type="project" value="UniProtKB-KW"/>
</dbReference>
<feature type="region of interest" description="Disordered" evidence="1">
    <location>
        <begin position="1"/>
        <end position="102"/>
    </location>
</feature>
<keyword evidence="3" id="KW-1185">Reference proteome</keyword>
<feature type="compositionally biased region" description="Polar residues" evidence="1">
    <location>
        <begin position="51"/>
        <end position="70"/>
    </location>
</feature>
<dbReference type="OrthoDB" id="5800476at2759"/>
<sequence length="102" mass="10681">MPGGFNATYSTDIIRSNNAPGQGVRMQFKPATGKNLISDTTIDKNIFDPHTPSSSFAPAGTSKRNGQKSTAPPDAANSGHGQGNKIRSSSLFSSLQRISSAK</sequence>
<reference evidence="3" key="1">
    <citation type="journal article" date="2019" name="Plant Biotechnol. J.">
        <title>Genome sequencing of the Australian wild diploid species Gossypium australe highlights disease resistance and delayed gland morphogenesis.</title>
        <authorList>
            <person name="Cai Y."/>
            <person name="Cai X."/>
            <person name="Wang Q."/>
            <person name="Wang P."/>
            <person name="Zhang Y."/>
            <person name="Cai C."/>
            <person name="Xu Y."/>
            <person name="Wang K."/>
            <person name="Zhou Z."/>
            <person name="Wang C."/>
            <person name="Geng S."/>
            <person name="Li B."/>
            <person name="Dong Q."/>
            <person name="Hou Y."/>
            <person name="Wang H."/>
            <person name="Ai P."/>
            <person name="Liu Z."/>
            <person name="Yi F."/>
            <person name="Sun M."/>
            <person name="An G."/>
            <person name="Cheng J."/>
            <person name="Zhang Y."/>
            <person name="Shi Q."/>
            <person name="Xie Y."/>
            <person name="Shi X."/>
            <person name="Chang Y."/>
            <person name="Huang F."/>
            <person name="Chen Y."/>
            <person name="Hong S."/>
            <person name="Mi L."/>
            <person name="Sun Q."/>
            <person name="Zhang L."/>
            <person name="Zhou B."/>
            <person name="Peng R."/>
            <person name="Zhang X."/>
            <person name="Liu F."/>
        </authorList>
    </citation>
    <scope>NUCLEOTIDE SEQUENCE [LARGE SCALE GENOMIC DNA]</scope>
    <source>
        <strain evidence="3">cv. PA1801</strain>
    </source>
</reference>
<comment type="caution">
    <text evidence="2">The sequence shown here is derived from an EMBL/GenBank/DDBJ whole genome shotgun (WGS) entry which is preliminary data.</text>
</comment>
<feature type="compositionally biased region" description="Polar residues" evidence="1">
    <location>
        <begin position="7"/>
        <end position="20"/>
    </location>
</feature>
<name>A0A5B6W5A2_9ROSI</name>
<organism evidence="2 3">
    <name type="scientific">Gossypium australe</name>
    <dbReference type="NCBI Taxonomy" id="47621"/>
    <lineage>
        <taxon>Eukaryota</taxon>
        <taxon>Viridiplantae</taxon>
        <taxon>Streptophyta</taxon>
        <taxon>Embryophyta</taxon>
        <taxon>Tracheophyta</taxon>
        <taxon>Spermatophyta</taxon>
        <taxon>Magnoliopsida</taxon>
        <taxon>eudicotyledons</taxon>
        <taxon>Gunneridae</taxon>
        <taxon>Pentapetalae</taxon>
        <taxon>rosids</taxon>
        <taxon>malvids</taxon>
        <taxon>Malvales</taxon>
        <taxon>Malvaceae</taxon>
        <taxon>Malvoideae</taxon>
        <taxon>Gossypium</taxon>
    </lineage>
</organism>
<keyword evidence="2" id="KW-0808">Transferase</keyword>
<feature type="compositionally biased region" description="Low complexity" evidence="1">
    <location>
        <begin position="86"/>
        <end position="102"/>
    </location>
</feature>
<dbReference type="EMBL" id="SMMG02000004">
    <property type="protein sequence ID" value="KAA3477059.1"/>
    <property type="molecule type" value="Genomic_DNA"/>
</dbReference>
<protein>
    <submittedName>
        <fullName evidence="2">Casein kinase I-like</fullName>
    </submittedName>
</protein>
<evidence type="ECO:0000313" key="3">
    <source>
        <dbReference type="Proteomes" id="UP000325315"/>
    </source>
</evidence>
<evidence type="ECO:0000256" key="1">
    <source>
        <dbReference type="SAM" id="MobiDB-lite"/>
    </source>
</evidence>
<gene>
    <name evidence="2" type="primary">csnk1da</name>
    <name evidence="2" type="ORF">EPI10_010977</name>
</gene>
<keyword evidence="2" id="KW-0418">Kinase</keyword>
<evidence type="ECO:0000313" key="2">
    <source>
        <dbReference type="EMBL" id="KAA3477059.1"/>
    </source>
</evidence>
<dbReference type="AlphaFoldDB" id="A0A5B6W5A2"/>
<accession>A0A5B6W5A2</accession>
<dbReference type="Proteomes" id="UP000325315">
    <property type="component" value="Unassembled WGS sequence"/>
</dbReference>